<accession>A0AAW1JQW6</accession>
<evidence type="ECO:0000313" key="1">
    <source>
        <dbReference type="EMBL" id="KAK9707641.1"/>
    </source>
</evidence>
<dbReference type="Proteomes" id="UP001458880">
    <property type="component" value="Unassembled WGS sequence"/>
</dbReference>
<keyword evidence="2" id="KW-1185">Reference proteome</keyword>
<reference evidence="1 2" key="1">
    <citation type="journal article" date="2024" name="BMC Genomics">
        <title>De novo assembly and annotation of Popillia japonica's genome with initial clues to its potential as an invasive pest.</title>
        <authorList>
            <person name="Cucini C."/>
            <person name="Boschi S."/>
            <person name="Funari R."/>
            <person name="Cardaioli E."/>
            <person name="Iannotti N."/>
            <person name="Marturano G."/>
            <person name="Paoli F."/>
            <person name="Bruttini M."/>
            <person name="Carapelli A."/>
            <person name="Frati F."/>
            <person name="Nardi F."/>
        </authorList>
    </citation>
    <scope>NUCLEOTIDE SEQUENCE [LARGE SCALE GENOMIC DNA]</scope>
    <source>
        <strain evidence="1">DMR45628</strain>
    </source>
</reference>
<proteinExistence type="predicted"/>
<gene>
    <name evidence="1" type="ORF">QE152_g27736</name>
</gene>
<sequence>MITQDQLQWESYFIESSDEFDVDNWTAYSDNENIRESLRTWSVQFNITNVALSALLCILRTHKCFDLPLDARTLLKTPSNVEFKYVAPGHYYHFGLQNGKRDFYVL</sequence>
<comment type="caution">
    <text evidence="1">The sequence shown here is derived from an EMBL/GenBank/DDBJ whole genome shotgun (WGS) entry which is preliminary data.</text>
</comment>
<evidence type="ECO:0000313" key="2">
    <source>
        <dbReference type="Proteomes" id="UP001458880"/>
    </source>
</evidence>
<dbReference type="AlphaFoldDB" id="A0AAW1JQW6"/>
<name>A0AAW1JQW6_POPJA</name>
<protein>
    <submittedName>
        <fullName evidence="1">Uncharacterized protein</fullName>
    </submittedName>
</protein>
<dbReference type="EMBL" id="JASPKY010000345">
    <property type="protein sequence ID" value="KAK9707641.1"/>
    <property type="molecule type" value="Genomic_DNA"/>
</dbReference>
<organism evidence="1 2">
    <name type="scientific">Popillia japonica</name>
    <name type="common">Japanese beetle</name>
    <dbReference type="NCBI Taxonomy" id="7064"/>
    <lineage>
        <taxon>Eukaryota</taxon>
        <taxon>Metazoa</taxon>
        <taxon>Ecdysozoa</taxon>
        <taxon>Arthropoda</taxon>
        <taxon>Hexapoda</taxon>
        <taxon>Insecta</taxon>
        <taxon>Pterygota</taxon>
        <taxon>Neoptera</taxon>
        <taxon>Endopterygota</taxon>
        <taxon>Coleoptera</taxon>
        <taxon>Polyphaga</taxon>
        <taxon>Scarabaeiformia</taxon>
        <taxon>Scarabaeidae</taxon>
        <taxon>Rutelinae</taxon>
        <taxon>Popillia</taxon>
    </lineage>
</organism>